<name>A0A0D3J876_EMIH1</name>
<evidence type="ECO:0000313" key="6">
    <source>
        <dbReference type="Proteomes" id="UP000013827"/>
    </source>
</evidence>
<dbReference type="AlphaFoldDB" id="A0A0D3J876"/>
<keyword evidence="6" id="KW-1185">Reference proteome</keyword>
<accession>A0A0D3J876</accession>
<keyword evidence="2" id="KW-0125">Carotenoid biosynthesis</keyword>
<reference evidence="5" key="2">
    <citation type="submission" date="2024-10" db="UniProtKB">
        <authorList>
            <consortium name="EnsemblProtists"/>
        </authorList>
    </citation>
    <scope>IDENTIFICATION</scope>
</reference>
<organism evidence="5 6">
    <name type="scientific">Emiliania huxleyi (strain CCMP1516)</name>
    <dbReference type="NCBI Taxonomy" id="280463"/>
    <lineage>
        <taxon>Eukaryota</taxon>
        <taxon>Haptista</taxon>
        <taxon>Haptophyta</taxon>
        <taxon>Prymnesiophyceae</taxon>
        <taxon>Isochrysidales</taxon>
        <taxon>Noelaerhabdaceae</taxon>
        <taxon>Emiliania</taxon>
    </lineage>
</organism>
<dbReference type="PANTHER" id="PTHR43734:SF1">
    <property type="entry name" value="PHYTOENE DESATURASE"/>
    <property type="match status" value="1"/>
</dbReference>
<sequence length="559" mass="59321">MELALSSPPPLAGKTVAVVGGGVGGLVAAGLLARQGAAVTVLEQRPVAGGRLGEHRLGPAGEWRFDSGPSLLLMPEVYRETFELLGDPEPLEMSPVAAPFYHVFFGDDPAGTAPIQLDPARRREEFAAAIERLEGWPGDSMERFDAYMAAATAALDGGWPLAIEERWDVKTVTAVLPAFARSALRNFPANLPVGQSHMQQLRRYFPTSDKVRALLSFQDLYVGLSPYEAPAVFSLLQAMELDAASYGVRYPRDGFGRVRRRLLEQCEKVGVRVRTGVAVTRVEVTQEGGEAGESGAAATGVRIVDGDGSESSFAADIVLCNADLPAAEEALLPPHLSRADKLRSAASSSSVLSLSFALDAQFADALAHHTIVFAEDLGQAPWESLFGARRASSFLPVAAAPTWAPGHFYVHCPTRTDPTAAPAGCDAITVLLPTPPLPVGASEAEAEALSDVWAAAGRASVVERLARLPGMAGWQQSIRHESVIPPARWRREYGLARGAVFGLASSLNQLSFLRPGPRHPRVRNLYFAGASARPGNGVPLVMCGARQVSEAIARDACGG</sequence>
<dbReference type="PaxDb" id="2903-EOD19711"/>
<dbReference type="NCBIfam" id="TIGR02734">
    <property type="entry name" value="crtI_fam"/>
    <property type="match status" value="1"/>
</dbReference>
<dbReference type="InterPro" id="IPR036188">
    <property type="entry name" value="FAD/NAD-bd_sf"/>
</dbReference>
<keyword evidence="3" id="KW-0560">Oxidoreductase</keyword>
<evidence type="ECO:0000256" key="1">
    <source>
        <dbReference type="ARBA" id="ARBA00004829"/>
    </source>
</evidence>
<reference evidence="6" key="1">
    <citation type="journal article" date="2013" name="Nature">
        <title>Pan genome of the phytoplankton Emiliania underpins its global distribution.</title>
        <authorList>
            <person name="Read B.A."/>
            <person name="Kegel J."/>
            <person name="Klute M.J."/>
            <person name="Kuo A."/>
            <person name="Lefebvre S.C."/>
            <person name="Maumus F."/>
            <person name="Mayer C."/>
            <person name="Miller J."/>
            <person name="Monier A."/>
            <person name="Salamov A."/>
            <person name="Young J."/>
            <person name="Aguilar M."/>
            <person name="Claverie J.M."/>
            <person name="Frickenhaus S."/>
            <person name="Gonzalez K."/>
            <person name="Herman E.K."/>
            <person name="Lin Y.C."/>
            <person name="Napier J."/>
            <person name="Ogata H."/>
            <person name="Sarno A.F."/>
            <person name="Shmutz J."/>
            <person name="Schroeder D."/>
            <person name="de Vargas C."/>
            <person name="Verret F."/>
            <person name="von Dassow P."/>
            <person name="Valentin K."/>
            <person name="Van de Peer Y."/>
            <person name="Wheeler G."/>
            <person name="Dacks J.B."/>
            <person name="Delwiche C.F."/>
            <person name="Dyhrman S.T."/>
            <person name="Glockner G."/>
            <person name="John U."/>
            <person name="Richards T."/>
            <person name="Worden A.Z."/>
            <person name="Zhang X."/>
            <person name="Grigoriev I.V."/>
            <person name="Allen A.E."/>
            <person name="Bidle K."/>
            <person name="Borodovsky M."/>
            <person name="Bowler C."/>
            <person name="Brownlee C."/>
            <person name="Cock J.M."/>
            <person name="Elias M."/>
            <person name="Gladyshev V.N."/>
            <person name="Groth M."/>
            <person name="Guda C."/>
            <person name="Hadaegh A."/>
            <person name="Iglesias-Rodriguez M.D."/>
            <person name="Jenkins J."/>
            <person name="Jones B.M."/>
            <person name="Lawson T."/>
            <person name="Leese F."/>
            <person name="Lindquist E."/>
            <person name="Lobanov A."/>
            <person name="Lomsadze A."/>
            <person name="Malik S.B."/>
            <person name="Marsh M.E."/>
            <person name="Mackinder L."/>
            <person name="Mock T."/>
            <person name="Mueller-Roeber B."/>
            <person name="Pagarete A."/>
            <person name="Parker M."/>
            <person name="Probert I."/>
            <person name="Quesneville H."/>
            <person name="Raines C."/>
            <person name="Rensing S.A."/>
            <person name="Riano-Pachon D.M."/>
            <person name="Richier S."/>
            <person name="Rokitta S."/>
            <person name="Shiraiwa Y."/>
            <person name="Soanes D.M."/>
            <person name="van der Giezen M."/>
            <person name="Wahlund T.M."/>
            <person name="Williams B."/>
            <person name="Wilson W."/>
            <person name="Wolfe G."/>
            <person name="Wurch L.L."/>
        </authorList>
    </citation>
    <scope>NUCLEOTIDE SEQUENCE</scope>
</reference>
<evidence type="ECO:0000256" key="2">
    <source>
        <dbReference type="ARBA" id="ARBA00022746"/>
    </source>
</evidence>
<dbReference type="Gene3D" id="3.50.50.60">
    <property type="entry name" value="FAD/NAD(P)-binding domain"/>
    <property type="match status" value="2"/>
</dbReference>
<dbReference type="GeneID" id="17265253"/>
<dbReference type="InterPro" id="IPR014105">
    <property type="entry name" value="Carotenoid/retinoid_OxRdtase"/>
</dbReference>
<dbReference type="HOGENOM" id="CLU_019722_2_1_1"/>
<dbReference type="SUPFAM" id="SSF51905">
    <property type="entry name" value="FAD/NAD(P)-binding domain"/>
    <property type="match status" value="1"/>
</dbReference>
<feature type="domain" description="Amine oxidase" evidence="4">
    <location>
        <begin position="24"/>
        <end position="533"/>
    </location>
</feature>
<comment type="pathway">
    <text evidence="1">Carotenoid biosynthesis.</text>
</comment>
<dbReference type="Pfam" id="PF01593">
    <property type="entry name" value="Amino_oxidase"/>
    <property type="match status" value="1"/>
</dbReference>
<dbReference type="Proteomes" id="UP000013827">
    <property type="component" value="Unassembled WGS sequence"/>
</dbReference>
<evidence type="ECO:0000256" key="3">
    <source>
        <dbReference type="ARBA" id="ARBA00023002"/>
    </source>
</evidence>
<dbReference type="InterPro" id="IPR002937">
    <property type="entry name" value="Amino_oxidase"/>
</dbReference>
<evidence type="ECO:0000313" key="5">
    <source>
        <dbReference type="EnsemblProtists" id="EOD19711"/>
    </source>
</evidence>
<protein>
    <recommendedName>
        <fullName evidence="4">Amine oxidase domain-containing protein</fullName>
    </recommendedName>
</protein>
<dbReference type="STRING" id="2903.R1E9I4"/>
<evidence type="ECO:0000259" key="4">
    <source>
        <dbReference type="Pfam" id="PF01593"/>
    </source>
</evidence>
<dbReference type="PANTHER" id="PTHR43734">
    <property type="entry name" value="PHYTOENE DESATURASE"/>
    <property type="match status" value="1"/>
</dbReference>
<dbReference type="PRINTS" id="PR00419">
    <property type="entry name" value="ADXRDTASE"/>
</dbReference>
<proteinExistence type="predicted"/>
<dbReference type="RefSeq" id="XP_005772140.1">
    <property type="nucleotide sequence ID" value="XM_005772083.1"/>
</dbReference>
<dbReference type="GO" id="GO:0016117">
    <property type="term" value="P:carotenoid biosynthetic process"/>
    <property type="evidence" value="ECO:0007669"/>
    <property type="project" value="UniProtKB-KW"/>
</dbReference>
<dbReference type="KEGG" id="ehx:EMIHUDRAFT_458688"/>
<dbReference type="EnsemblProtists" id="EOD19711">
    <property type="protein sequence ID" value="EOD19711"/>
    <property type="gene ID" value="EMIHUDRAFT_458688"/>
</dbReference>
<dbReference type="eggNOG" id="KOG4254">
    <property type="taxonomic scope" value="Eukaryota"/>
</dbReference>
<dbReference type="GO" id="GO:0016491">
    <property type="term" value="F:oxidoreductase activity"/>
    <property type="evidence" value="ECO:0007669"/>
    <property type="project" value="UniProtKB-KW"/>
</dbReference>